<dbReference type="GO" id="GO:0009636">
    <property type="term" value="P:response to toxic substance"/>
    <property type="evidence" value="ECO:0007669"/>
    <property type="project" value="UniProtKB-KW"/>
</dbReference>
<dbReference type="GO" id="GO:0006207">
    <property type="term" value="P:'de novo' pyrimidine nucleobase biosynthetic process"/>
    <property type="evidence" value="ECO:0007669"/>
    <property type="project" value="InterPro"/>
</dbReference>
<evidence type="ECO:0000256" key="12">
    <source>
        <dbReference type="ARBA" id="ARBA00049401"/>
    </source>
</evidence>
<dbReference type="EMBL" id="BLAE01000010">
    <property type="protein sequence ID" value="GES08349.1"/>
    <property type="molecule type" value="Genomic_DNA"/>
</dbReference>
<evidence type="ECO:0000256" key="1">
    <source>
        <dbReference type="ARBA" id="ARBA00001917"/>
    </source>
</evidence>
<dbReference type="FunFam" id="3.20.20.70:FF:000154">
    <property type="entry name" value="Probable nitronate monooxygenase"/>
    <property type="match status" value="1"/>
</dbReference>
<proteinExistence type="inferred from homology"/>
<evidence type="ECO:0000256" key="2">
    <source>
        <dbReference type="ARBA" id="ARBA00003535"/>
    </source>
</evidence>
<dbReference type="PANTHER" id="PTHR42747">
    <property type="entry name" value="NITRONATE MONOOXYGENASE-RELATED"/>
    <property type="match status" value="1"/>
</dbReference>
<dbReference type="CDD" id="cd04730">
    <property type="entry name" value="NPD_like"/>
    <property type="match status" value="1"/>
</dbReference>
<organism evidence="13 14">
    <name type="scientific">Acrocarpospora macrocephala</name>
    <dbReference type="NCBI Taxonomy" id="150177"/>
    <lineage>
        <taxon>Bacteria</taxon>
        <taxon>Bacillati</taxon>
        <taxon>Actinomycetota</taxon>
        <taxon>Actinomycetes</taxon>
        <taxon>Streptosporangiales</taxon>
        <taxon>Streptosporangiaceae</taxon>
        <taxon>Acrocarpospora</taxon>
    </lineage>
</organism>
<comment type="function">
    <text evidence="2">Nitronate monooxygenase that uses molecular oxygen to catalyze the oxidative denitrification of alkyl nitronates. Acts on propionate 3-nitronate (P3N), the presumed physiological substrate. Probably functions in the detoxification of P3N, a metabolic poison produced by plants and fungi as a defense mechanism.</text>
</comment>
<keyword evidence="9" id="KW-0560">Oxidoreductase</keyword>
<evidence type="ECO:0000256" key="9">
    <source>
        <dbReference type="ARBA" id="ARBA00023002"/>
    </source>
</evidence>
<comment type="cofactor">
    <cofactor evidence="1">
        <name>FMN</name>
        <dbReference type="ChEBI" id="CHEBI:58210"/>
    </cofactor>
</comment>
<comment type="caution">
    <text evidence="13">The sequence shown here is derived from an EMBL/GenBank/DDBJ whole genome shotgun (WGS) entry which is preliminary data.</text>
</comment>
<sequence>MDLQSLRYPIIQAPMAGGPSTPELAAAVSGAGGLGFLAAGYRTISELRADIAAVRARTEAPFGVNLFVPAADRPAPGPVETYAELLRPDADRYGVRLGDPVADDDGWAEKLALVVGERVPVVSFAFGLPAREIVEELRGAGALVLVTVTTPAEAVAACDGGADALVAQGIEAGGHRGGFTDEGDLGLLTLLRLVARHTPLPVVGAGGVMDHAGVAAVLAAGAVAAQLGTAFLRCPEAGTSEPHRAALTSASATALTRAFTGRLARSLVNRFLTEHSAHAPAAYPQVHRLTAPLRAAARRAGDAEMINLWAGQGFALARDMPAAGLVQELGAQHIR</sequence>
<dbReference type="InterPro" id="IPR001295">
    <property type="entry name" value="Dihydroorotate_DH_CS"/>
</dbReference>
<evidence type="ECO:0000256" key="10">
    <source>
        <dbReference type="ARBA" id="ARBA00023033"/>
    </source>
</evidence>
<evidence type="ECO:0000256" key="7">
    <source>
        <dbReference type="ARBA" id="ARBA00022643"/>
    </source>
</evidence>
<dbReference type="Pfam" id="PF03060">
    <property type="entry name" value="NMO"/>
    <property type="match status" value="1"/>
</dbReference>
<dbReference type="GO" id="GO:0016627">
    <property type="term" value="F:oxidoreductase activity, acting on the CH-CH group of donors"/>
    <property type="evidence" value="ECO:0007669"/>
    <property type="project" value="InterPro"/>
</dbReference>
<comment type="similarity">
    <text evidence="3">Belongs to the nitronate monooxygenase family. NMO class I subfamily.</text>
</comment>
<evidence type="ECO:0000256" key="4">
    <source>
        <dbReference type="ARBA" id="ARBA00013457"/>
    </source>
</evidence>
<protein>
    <recommendedName>
        <fullName evidence="4">Probable nitronate monooxygenase</fullName>
    </recommendedName>
    <alternativeName>
        <fullName evidence="11">Propionate 3-nitronate monooxygenase</fullName>
    </alternativeName>
</protein>
<dbReference type="PANTHER" id="PTHR42747:SF3">
    <property type="entry name" value="NITRONATE MONOOXYGENASE-RELATED"/>
    <property type="match status" value="1"/>
</dbReference>
<dbReference type="InterPro" id="IPR013785">
    <property type="entry name" value="Aldolase_TIM"/>
</dbReference>
<evidence type="ECO:0000256" key="6">
    <source>
        <dbReference type="ARBA" id="ARBA00022630"/>
    </source>
</evidence>
<evidence type="ECO:0000313" key="13">
    <source>
        <dbReference type="EMBL" id="GES08349.1"/>
    </source>
</evidence>
<keyword evidence="8" id="KW-0547">Nucleotide-binding</keyword>
<dbReference type="RefSeq" id="WP_218040971.1">
    <property type="nucleotide sequence ID" value="NZ_BAAAHL010000038.1"/>
</dbReference>
<keyword evidence="10" id="KW-0503">Monooxygenase</keyword>
<gene>
    <name evidence="13" type="ORF">Amac_019450</name>
</gene>
<dbReference type="GO" id="GO:0018580">
    <property type="term" value="F:nitronate monooxygenase activity"/>
    <property type="evidence" value="ECO:0007669"/>
    <property type="project" value="InterPro"/>
</dbReference>
<keyword evidence="14" id="KW-1185">Reference proteome</keyword>
<comment type="catalytic activity">
    <reaction evidence="12">
        <text>3 propionate 3-nitronate + 3 O2 + H2O = 3 3-oxopropanoate + 2 nitrate + nitrite + H2O2 + 3 H(+)</text>
        <dbReference type="Rhea" id="RHEA:57332"/>
        <dbReference type="ChEBI" id="CHEBI:15377"/>
        <dbReference type="ChEBI" id="CHEBI:15378"/>
        <dbReference type="ChEBI" id="CHEBI:15379"/>
        <dbReference type="ChEBI" id="CHEBI:16240"/>
        <dbReference type="ChEBI" id="CHEBI:16301"/>
        <dbReference type="ChEBI" id="CHEBI:17632"/>
        <dbReference type="ChEBI" id="CHEBI:33190"/>
        <dbReference type="ChEBI" id="CHEBI:136067"/>
    </reaction>
</comment>
<keyword evidence="5" id="KW-0216">Detoxification</keyword>
<dbReference type="PROSITE" id="PS00912">
    <property type="entry name" value="DHODEHASE_2"/>
    <property type="match status" value="1"/>
</dbReference>
<evidence type="ECO:0000256" key="11">
    <source>
        <dbReference type="ARBA" id="ARBA00031155"/>
    </source>
</evidence>
<evidence type="ECO:0000256" key="5">
    <source>
        <dbReference type="ARBA" id="ARBA00022575"/>
    </source>
</evidence>
<evidence type="ECO:0000256" key="8">
    <source>
        <dbReference type="ARBA" id="ARBA00022741"/>
    </source>
</evidence>
<name>A0A5M3WJK5_9ACTN</name>
<evidence type="ECO:0000256" key="3">
    <source>
        <dbReference type="ARBA" id="ARBA00009881"/>
    </source>
</evidence>
<evidence type="ECO:0000313" key="14">
    <source>
        <dbReference type="Proteomes" id="UP000331127"/>
    </source>
</evidence>
<dbReference type="AlphaFoldDB" id="A0A5M3WJK5"/>
<keyword evidence="7" id="KW-0288">FMN</keyword>
<accession>A0A5M3WJK5</accession>
<dbReference type="GO" id="GO:0000166">
    <property type="term" value="F:nucleotide binding"/>
    <property type="evidence" value="ECO:0007669"/>
    <property type="project" value="UniProtKB-KW"/>
</dbReference>
<reference evidence="13 14" key="1">
    <citation type="submission" date="2019-10" db="EMBL/GenBank/DDBJ databases">
        <title>Whole genome shotgun sequence of Acrocarpospora macrocephala NBRC 16266.</title>
        <authorList>
            <person name="Ichikawa N."/>
            <person name="Kimura A."/>
            <person name="Kitahashi Y."/>
            <person name="Komaki H."/>
            <person name="Oguchi A."/>
        </authorList>
    </citation>
    <scope>NUCLEOTIDE SEQUENCE [LARGE SCALE GENOMIC DNA]</scope>
    <source>
        <strain evidence="13 14">NBRC 16266</strain>
    </source>
</reference>
<dbReference type="SUPFAM" id="SSF51412">
    <property type="entry name" value="Inosine monophosphate dehydrogenase (IMPDH)"/>
    <property type="match status" value="1"/>
</dbReference>
<keyword evidence="6" id="KW-0285">Flavoprotein</keyword>
<dbReference type="Gene3D" id="3.20.20.70">
    <property type="entry name" value="Aldolase class I"/>
    <property type="match status" value="1"/>
</dbReference>
<dbReference type="InterPro" id="IPR004136">
    <property type="entry name" value="NMO"/>
</dbReference>
<dbReference type="Proteomes" id="UP000331127">
    <property type="component" value="Unassembled WGS sequence"/>
</dbReference>